<evidence type="ECO:0000313" key="3">
    <source>
        <dbReference type="Proteomes" id="UP001054837"/>
    </source>
</evidence>
<reference evidence="2 3" key="1">
    <citation type="submission" date="2021-06" db="EMBL/GenBank/DDBJ databases">
        <title>Caerostris darwini draft genome.</title>
        <authorList>
            <person name="Kono N."/>
            <person name="Arakawa K."/>
        </authorList>
    </citation>
    <scope>NUCLEOTIDE SEQUENCE [LARGE SCALE GENOMIC DNA]</scope>
</reference>
<evidence type="ECO:0000313" key="2">
    <source>
        <dbReference type="EMBL" id="GIX89106.1"/>
    </source>
</evidence>
<comment type="caution">
    <text evidence="2">The sequence shown here is derived from an EMBL/GenBank/DDBJ whole genome shotgun (WGS) entry which is preliminary data.</text>
</comment>
<feature type="region of interest" description="Disordered" evidence="1">
    <location>
        <begin position="97"/>
        <end position="128"/>
    </location>
</feature>
<feature type="compositionally biased region" description="Polar residues" evidence="1">
    <location>
        <begin position="97"/>
        <end position="114"/>
    </location>
</feature>
<dbReference type="Proteomes" id="UP001054837">
    <property type="component" value="Unassembled WGS sequence"/>
</dbReference>
<dbReference type="AlphaFoldDB" id="A0AAV4NYS4"/>
<keyword evidence="3" id="KW-1185">Reference proteome</keyword>
<protein>
    <submittedName>
        <fullName evidence="2">Uncharacterized protein</fullName>
    </submittedName>
</protein>
<name>A0AAV4NYS4_9ARAC</name>
<dbReference type="EMBL" id="BPLQ01002139">
    <property type="protein sequence ID" value="GIX89106.1"/>
    <property type="molecule type" value="Genomic_DNA"/>
</dbReference>
<sequence length="128" mass="14867">MFATEEEQRRIVRILTAEDVGVHEDWHKRFCEGRESLKDDPRPGQNHLVIIDDWVNEVDQIIRTNRRYIIKDVCVDVGHLLRYRTKDNLLDRIVTSDDTITTNPEANDKTNSGNIPLPTAKEVQDDAE</sequence>
<proteinExistence type="predicted"/>
<gene>
    <name evidence="2" type="ORF">CDAR_599381</name>
</gene>
<organism evidence="2 3">
    <name type="scientific">Caerostris darwini</name>
    <dbReference type="NCBI Taxonomy" id="1538125"/>
    <lineage>
        <taxon>Eukaryota</taxon>
        <taxon>Metazoa</taxon>
        <taxon>Ecdysozoa</taxon>
        <taxon>Arthropoda</taxon>
        <taxon>Chelicerata</taxon>
        <taxon>Arachnida</taxon>
        <taxon>Araneae</taxon>
        <taxon>Araneomorphae</taxon>
        <taxon>Entelegynae</taxon>
        <taxon>Araneoidea</taxon>
        <taxon>Araneidae</taxon>
        <taxon>Caerostris</taxon>
    </lineage>
</organism>
<evidence type="ECO:0000256" key="1">
    <source>
        <dbReference type="SAM" id="MobiDB-lite"/>
    </source>
</evidence>
<accession>A0AAV4NYS4</accession>